<dbReference type="FunCoup" id="A0A1Q3B573">
    <property type="interactions" value="1838"/>
</dbReference>
<proteinExistence type="predicted"/>
<keyword evidence="2" id="KW-0472">Membrane</keyword>
<dbReference type="Gene3D" id="3.40.50.1820">
    <property type="entry name" value="alpha/beta hydrolase"/>
    <property type="match status" value="1"/>
</dbReference>
<reference evidence="5" key="1">
    <citation type="submission" date="2016-04" db="EMBL/GenBank/DDBJ databases">
        <title>Cephalotus genome sequencing.</title>
        <authorList>
            <person name="Fukushima K."/>
            <person name="Hasebe M."/>
            <person name="Fang X."/>
        </authorList>
    </citation>
    <scope>NUCLEOTIDE SEQUENCE [LARGE SCALE GENOMIC DNA]</scope>
    <source>
        <strain evidence="5">cv. St1</strain>
    </source>
</reference>
<evidence type="ECO:0000256" key="2">
    <source>
        <dbReference type="SAM" id="Phobius"/>
    </source>
</evidence>
<dbReference type="InParanoid" id="A0A1Q3B573"/>
<keyword evidence="4" id="KW-0378">Hydrolase</keyword>
<keyword evidence="2" id="KW-1133">Transmembrane helix</keyword>
<dbReference type="EMBL" id="BDDD01000298">
    <property type="protein sequence ID" value="GAV63157.1"/>
    <property type="molecule type" value="Genomic_DNA"/>
</dbReference>
<sequence length="466" mass="52232">MATITEAQEPKQPQQPQKPKLPKPHKQTQNPFTFWFYCTLTVSLFTLIFISLSSLIYPHDPKSWFLSLPSSLRHHYSHGRTIKTQLQTTPIEVFTIESNPLAPEKVVLIHGLGLNSFSFREIIKLLGSKGVHVIAFDLPGNGFSDKSTVEIEAGNSGGVLGKFFEVYGLIQEKGLFWAFDQMVETGQIPYEEIEKNRNRISKRGIVKAIELGSEEIGRVLGQVIETMKLAPVHLVLHDTALLMCANWVFENPGVIRSVTLIDTGRKPALPLWVLEVPVIREVVLGFSFVYERLIRLCCSKGIGSSDSEAHRVILKGRDGRRAVLGMGRKLNYSFDVSEWGGLDGVKHVPMQVLWSSGWSKEWSEEGYRIAGALPQAKYITHSGGRWPQEDAANEIAENIYQFVTSLPKSLRQDEEEPVPEHIQKMFDEAKDSDHHHHHAHGGHDDHAHAHAAGYMNAYGLGHGWGS</sequence>
<dbReference type="PANTHER" id="PTHR43689">
    <property type="entry name" value="HYDROLASE"/>
    <property type="match status" value="1"/>
</dbReference>
<feature type="region of interest" description="Disordered" evidence="1">
    <location>
        <begin position="1"/>
        <end position="26"/>
    </location>
</feature>
<dbReference type="InterPro" id="IPR000073">
    <property type="entry name" value="AB_hydrolase_1"/>
</dbReference>
<dbReference type="STRING" id="3775.A0A1Q3B573"/>
<dbReference type="GO" id="GO:0016787">
    <property type="term" value="F:hydrolase activity"/>
    <property type="evidence" value="ECO:0007669"/>
    <property type="project" value="UniProtKB-KW"/>
</dbReference>
<feature type="transmembrane region" description="Helical" evidence="2">
    <location>
        <begin position="34"/>
        <end position="57"/>
    </location>
</feature>
<name>A0A1Q3B573_CEPFO</name>
<feature type="domain" description="AB hydrolase-1" evidence="3">
    <location>
        <begin position="106"/>
        <end position="266"/>
    </location>
</feature>
<evidence type="ECO:0000256" key="1">
    <source>
        <dbReference type="SAM" id="MobiDB-lite"/>
    </source>
</evidence>
<dbReference type="OrthoDB" id="6431331at2759"/>
<dbReference type="InterPro" id="IPR029058">
    <property type="entry name" value="AB_hydrolase_fold"/>
</dbReference>
<organism evidence="4 5">
    <name type="scientific">Cephalotus follicularis</name>
    <name type="common">Albany pitcher plant</name>
    <dbReference type="NCBI Taxonomy" id="3775"/>
    <lineage>
        <taxon>Eukaryota</taxon>
        <taxon>Viridiplantae</taxon>
        <taxon>Streptophyta</taxon>
        <taxon>Embryophyta</taxon>
        <taxon>Tracheophyta</taxon>
        <taxon>Spermatophyta</taxon>
        <taxon>Magnoliopsida</taxon>
        <taxon>eudicotyledons</taxon>
        <taxon>Gunneridae</taxon>
        <taxon>Pentapetalae</taxon>
        <taxon>rosids</taxon>
        <taxon>fabids</taxon>
        <taxon>Oxalidales</taxon>
        <taxon>Cephalotaceae</taxon>
        <taxon>Cephalotus</taxon>
    </lineage>
</organism>
<evidence type="ECO:0000313" key="5">
    <source>
        <dbReference type="Proteomes" id="UP000187406"/>
    </source>
</evidence>
<keyword evidence="5" id="KW-1185">Reference proteome</keyword>
<keyword evidence="2" id="KW-0812">Transmembrane</keyword>
<dbReference type="Pfam" id="PF00561">
    <property type="entry name" value="Abhydrolase_1"/>
    <property type="match status" value="1"/>
</dbReference>
<accession>A0A1Q3B573</accession>
<dbReference type="AlphaFoldDB" id="A0A1Q3B573"/>
<dbReference type="Proteomes" id="UP000187406">
    <property type="component" value="Unassembled WGS sequence"/>
</dbReference>
<dbReference type="SUPFAM" id="SSF53474">
    <property type="entry name" value="alpha/beta-Hydrolases"/>
    <property type="match status" value="1"/>
</dbReference>
<protein>
    <submittedName>
        <fullName evidence="4">Abhydrolase_6 domain-containing protein</fullName>
    </submittedName>
</protein>
<dbReference type="PANTHER" id="PTHR43689:SF8">
    <property type="entry name" value="ALPHA_BETA-HYDROLASES SUPERFAMILY PROTEIN"/>
    <property type="match status" value="1"/>
</dbReference>
<evidence type="ECO:0000259" key="3">
    <source>
        <dbReference type="Pfam" id="PF00561"/>
    </source>
</evidence>
<evidence type="ECO:0000313" key="4">
    <source>
        <dbReference type="EMBL" id="GAV63157.1"/>
    </source>
</evidence>
<comment type="caution">
    <text evidence="4">The sequence shown here is derived from an EMBL/GenBank/DDBJ whole genome shotgun (WGS) entry which is preliminary data.</text>
</comment>
<gene>
    <name evidence="4" type="ORF">CFOL_v3_06677</name>
</gene>